<dbReference type="Proteomes" id="UP001597373">
    <property type="component" value="Unassembled WGS sequence"/>
</dbReference>
<reference evidence="3" key="1">
    <citation type="journal article" date="2019" name="Int. J. Syst. Evol. Microbiol.">
        <title>The Global Catalogue of Microorganisms (GCM) 10K type strain sequencing project: providing services to taxonomists for standard genome sequencing and annotation.</title>
        <authorList>
            <consortium name="The Broad Institute Genomics Platform"/>
            <consortium name="The Broad Institute Genome Sequencing Center for Infectious Disease"/>
            <person name="Wu L."/>
            <person name="Ma J."/>
        </authorList>
    </citation>
    <scope>NUCLEOTIDE SEQUENCE [LARGE SCALE GENOMIC DNA]</scope>
    <source>
        <strain evidence="3">KCTC 23707</strain>
    </source>
</reference>
<dbReference type="EC" id="3.4.23.49" evidence="2"/>
<dbReference type="InterPro" id="IPR053724">
    <property type="entry name" value="OMP_A26_sf"/>
</dbReference>
<dbReference type="Gene3D" id="2.40.128.90">
    <property type="entry name" value="OMPT-like"/>
    <property type="match status" value="1"/>
</dbReference>
<proteinExistence type="predicted"/>
<organism evidence="2 3">
    <name type="scientific">Chelativorans composti</name>
    <dbReference type="NCBI Taxonomy" id="768533"/>
    <lineage>
        <taxon>Bacteria</taxon>
        <taxon>Pseudomonadati</taxon>
        <taxon>Pseudomonadota</taxon>
        <taxon>Alphaproteobacteria</taxon>
        <taxon>Hyphomicrobiales</taxon>
        <taxon>Phyllobacteriaceae</taxon>
        <taxon>Chelativorans</taxon>
    </lineage>
</organism>
<dbReference type="SUPFAM" id="SSF69917">
    <property type="entry name" value="OMPT-like"/>
    <property type="match status" value="1"/>
</dbReference>
<dbReference type="InterPro" id="IPR000036">
    <property type="entry name" value="Peptidase_A26_omptin"/>
</dbReference>
<dbReference type="GO" id="GO:0006508">
    <property type="term" value="P:proteolysis"/>
    <property type="evidence" value="ECO:0007669"/>
    <property type="project" value="UniProtKB-KW"/>
</dbReference>
<feature type="signal peptide" evidence="1">
    <location>
        <begin position="1"/>
        <end position="20"/>
    </location>
</feature>
<evidence type="ECO:0000256" key="1">
    <source>
        <dbReference type="SAM" id="SignalP"/>
    </source>
</evidence>
<dbReference type="EMBL" id="JBHUIR010000038">
    <property type="protein sequence ID" value="MFD2260270.1"/>
    <property type="molecule type" value="Genomic_DNA"/>
</dbReference>
<gene>
    <name evidence="2" type="ORF">ACFSMZ_10905</name>
</gene>
<keyword evidence="3" id="KW-1185">Reference proteome</keyword>
<evidence type="ECO:0000313" key="2">
    <source>
        <dbReference type="EMBL" id="MFD2260270.1"/>
    </source>
</evidence>
<sequence length="260" mass="29919">MRKILKTIIFTIALSEGAHAADYSPRPANTWGIEDVRTAYEIGYSWIRADEKVYVDGDRISHLIWKSQMPVFIGGIDFRSTSGLTVDVRSRIGLFATTRMDDYDWLSNKPQFRSFRFEEWTDYSHHEAVDVERYFDADLALGQDFNVGHAQRINLHGGLKYATIKFNCYGGRYIYSRNDFRDFTGSFPDMLGVTYEQRIPAAFIGASWAGEFAQTLITIQARLGATVGAQDADRHWRRQVIYSTDYNNARFVQIRGEVHH</sequence>
<keyword evidence="2" id="KW-0378">Hydrolase</keyword>
<comment type="caution">
    <text evidence="2">The sequence shown here is derived from an EMBL/GenBank/DDBJ whole genome shotgun (WGS) entry which is preliminary data.</text>
</comment>
<name>A0ABW5DHT1_9HYPH</name>
<dbReference type="InterPro" id="IPR020080">
    <property type="entry name" value="OM_adhesin/peptidase_omptin"/>
</dbReference>
<dbReference type="RefSeq" id="WP_345099131.1">
    <property type="nucleotide sequence ID" value="NZ_BAABGS010000021.1"/>
</dbReference>
<dbReference type="Pfam" id="PF01278">
    <property type="entry name" value="Omptin"/>
    <property type="match status" value="1"/>
</dbReference>
<dbReference type="GO" id="GO:0004190">
    <property type="term" value="F:aspartic-type endopeptidase activity"/>
    <property type="evidence" value="ECO:0007669"/>
    <property type="project" value="UniProtKB-EC"/>
</dbReference>
<accession>A0ABW5DHT1</accession>
<keyword evidence="2" id="KW-0645">Protease</keyword>
<protein>
    <submittedName>
        <fullName evidence="2">Omptin family outer membrane protease</fullName>
        <ecNumber evidence="2">3.4.23.49</ecNumber>
    </submittedName>
</protein>
<feature type="chain" id="PRO_5045379772" evidence="1">
    <location>
        <begin position="21"/>
        <end position="260"/>
    </location>
</feature>
<evidence type="ECO:0000313" key="3">
    <source>
        <dbReference type="Proteomes" id="UP001597373"/>
    </source>
</evidence>
<keyword evidence="1" id="KW-0732">Signal</keyword>